<proteinExistence type="predicted"/>
<evidence type="ECO:0000313" key="3">
    <source>
        <dbReference type="Proteomes" id="UP000199039"/>
    </source>
</evidence>
<evidence type="ECO:0000313" key="2">
    <source>
        <dbReference type="EMBL" id="SDD21147.1"/>
    </source>
</evidence>
<evidence type="ECO:0008006" key="4">
    <source>
        <dbReference type="Google" id="ProtNLM"/>
    </source>
</evidence>
<dbReference type="RefSeq" id="WP_093184433.1">
    <property type="nucleotide sequence ID" value="NZ_FMYH01000006.1"/>
</dbReference>
<keyword evidence="3" id="KW-1185">Reference proteome</keyword>
<feature type="region of interest" description="Disordered" evidence="1">
    <location>
        <begin position="1"/>
        <end position="20"/>
    </location>
</feature>
<dbReference type="OrthoDB" id="3535759at2"/>
<reference evidence="2 3" key="1">
    <citation type="submission" date="2016-09" db="EMBL/GenBank/DDBJ databases">
        <authorList>
            <person name="Capua I."/>
            <person name="De Benedictis P."/>
            <person name="Joannis T."/>
            <person name="Lombin L.H."/>
            <person name="Cattoli G."/>
        </authorList>
    </citation>
    <scope>NUCLEOTIDE SEQUENCE [LARGE SCALE GENOMIC DNA]</scope>
    <source>
        <strain evidence="2 3">ISLP-3</strain>
    </source>
</reference>
<dbReference type="STRING" id="1814289.SAMN05216410_2954"/>
<sequence length="140" mass="16234">MSPRRAEYEPEDLEDDPFFPPPVWSPPLGPSGPVLWSAHLPQHARLLLEDLEPWVEWLAGHYTLDHRIIPPCWAQHWELIEELSALHTAWQDAYAETSHGDAPLTWHERFAPARQRLTDWVARTGCRANEHRTPASVQLR</sequence>
<gene>
    <name evidence="2" type="ORF">SAMN05216410_2954</name>
</gene>
<organism evidence="2 3">
    <name type="scientific">Sanguibacter gelidistatuariae</name>
    <dbReference type="NCBI Taxonomy" id="1814289"/>
    <lineage>
        <taxon>Bacteria</taxon>
        <taxon>Bacillati</taxon>
        <taxon>Actinomycetota</taxon>
        <taxon>Actinomycetes</taxon>
        <taxon>Micrococcales</taxon>
        <taxon>Sanguibacteraceae</taxon>
        <taxon>Sanguibacter</taxon>
    </lineage>
</organism>
<protein>
    <recommendedName>
        <fullName evidence="4">DUF4913 domain-containing protein</fullName>
    </recommendedName>
</protein>
<dbReference type="EMBL" id="FMYH01000006">
    <property type="protein sequence ID" value="SDD21147.1"/>
    <property type="molecule type" value="Genomic_DNA"/>
</dbReference>
<name>A0A1G6SY61_9MICO</name>
<accession>A0A1G6SY61</accession>
<evidence type="ECO:0000256" key="1">
    <source>
        <dbReference type="SAM" id="MobiDB-lite"/>
    </source>
</evidence>
<dbReference type="AlphaFoldDB" id="A0A1G6SY61"/>
<dbReference type="Proteomes" id="UP000199039">
    <property type="component" value="Unassembled WGS sequence"/>
</dbReference>